<dbReference type="InterPro" id="IPR028250">
    <property type="entry name" value="DsbDN"/>
</dbReference>
<evidence type="ECO:0000259" key="2">
    <source>
        <dbReference type="Pfam" id="PF11412"/>
    </source>
</evidence>
<feature type="domain" description="Thiol:disulfide interchange protein DsbD N-terminal" evidence="2">
    <location>
        <begin position="37"/>
        <end position="151"/>
    </location>
</feature>
<dbReference type="EMBL" id="BSOG01000004">
    <property type="protein sequence ID" value="GLR14270.1"/>
    <property type="molecule type" value="Genomic_DNA"/>
</dbReference>
<dbReference type="RefSeq" id="WP_284197351.1">
    <property type="nucleotide sequence ID" value="NZ_BSOG01000004.1"/>
</dbReference>
<evidence type="ECO:0000313" key="4">
    <source>
        <dbReference type="Proteomes" id="UP001156706"/>
    </source>
</evidence>
<dbReference type="PANTHER" id="PTHR32234">
    <property type="entry name" value="THIOL:DISULFIDE INTERCHANGE PROTEIN DSBD"/>
    <property type="match status" value="1"/>
</dbReference>
<protein>
    <recommendedName>
        <fullName evidence="2">Thiol:disulfide interchange protein DsbD N-terminal domain-containing protein</fullName>
    </recommendedName>
</protein>
<dbReference type="Gene3D" id="2.60.40.1250">
    <property type="entry name" value="Thiol:disulfide interchange protein DsbD, N-terminal domain"/>
    <property type="match status" value="1"/>
</dbReference>
<keyword evidence="4" id="KW-1185">Reference proteome</keyword>
<organism evidence="3 4">
    <name type="scientific">Chitinimonas prasina</name>
    <dbReference type="NCBI Taxonomy" id="1434937"/>
    <lineage>
        <taxon>Bacteria</taxon>
        <taxon>Pseudomonadati</taxon>
        <taxon>Pseudomonadota</taxon>
        <taxon>Betaproteobacteria</taxon>
        <taxon>Neisseriales</taxon>
        <taxon>Chitinibacteraceae</taxon>
        <taxon>Chitinimonas</taxon>
    </lineage>
</organism>
<gene>
    <name evidence="3" type="ORF">GCM10007907_30600</name>
</gene>
<dbReference type="PANTHER" id="PTHR32234:SF0">
    <property type="entry name" value="THIOL:DISULFIDE INTERCHANGE PROTEIN DSBD"/>
    <property type="match status" value="1"/>
</dbReference>
<name>A0ABQ5YGY6_9NEIS</name>
<comment type="caution">
    <text evidence="3">The sequence shown here is derived from an EMBL/GenBank/DDBJ whole genome shotgun (WGS) entry which is preliminary data.</text>
</comment>
<dbReference type="InterPro" id="IPR036929">
    <property type="entry name" value="DsbDN_sf"/>
</dbReference>
<proteinExistence type="predicted"/>
<sequence length="153" mass="16781">MKHFSYPLLCLVLGLSLPAYASSDDWLGKLVNKSSSEPLPPELAFSVKARRVDIKTVMVDFAVTPAYYLYKDKLVIVLKNTTGRRIGGIDFPPAVTKSDLTFGDTQVYTKPFSIKVELAGDGTGPITLLTHYQGCFETRGLCYTPQSATLTLP</sequence>
<feature type="chain" id="PRO_5045633899" description="Thiol:disulfide interchange protein DsbD N-terminal domain-containing protein" evidence="1">
    <location>
        <begin position="22"/>
        <end position="153"/>
    </location>
</feature>
<evidence type="ECO:0000256" key="1">
    <source>
        <dbReference type="SAM" id="SignalP"/>
    </source>
</evidence>
<dbReference type="Proteomes" id="UP001156706">
    <property type="component" value="Unassembled WGS sequence"/>
</dbReference>
<accession>A0ABQ5YGY6</accession>
<dbReference type="SUPFAM" id="SSF74863">
    <property type="entry name" value="Thiol:disulfide interchange protein DsbD, N-terminal domain (DsbD-alpha)"/>
    <property type="match status" value="1"/>
</dbReference>
<feature type="signal peptide" evidence="1">
    <location>
        <begin position="1"/>
        <end position="21"/>
    </location>
</feature>
<dbReference type="Pfam" id="PF11412">
    <property type="entry name" value="DsbD_N"/>
    <property type="match status" value="1"/>
</dbReference>
<evidence type="ECO:0000313" key="3">
    <source>
        <dbReference type="EMBL" id="GLR14270.1"/>
    </source>
</evidence>
<keyword evidence="1" id="KW-0732">Signal</keyword>
<reference evidence="4" key="1">
    <citation type="journal article" date="2019" name="Int. J. Syst. Evol. Microbiol.">
        <title>The Global Catalogue of Microorganisms (GCM) 10K type strain sequencing project: providing services to taxonomists for standard genome sequencing and annotation.</title>
        <authorList>
            <consortium name="The Broad Institute Genomics Platform"/>
            <consortium name="The Broad Institute Genome Sequencing Center for Infectious Disease"/>
            <person name="Wu L."/>
            <person name="Ma J."/>
        </authorList>
    </citation>
    <scope>NUCLEOTIDE SEQUENCE [LARGE SCALE GENOMIC DNA]</scope>
    <source>
        <strain evidence="4">NBRC 110044</strain>
    </source>
</reference>